<dbReference type="RefSeq" id="WP_182153321.1">
    <property type="nucleotide sequence ID" value="NZ_JACEZU010000004.1"/>
</dbReference>
<reference evidence="1 2" key="1">
    <citation type="submission" date="2020-07" db="EMBL/GenBank/DDBJ databases">
        <title>Novel species isolated from subtropical streams in China.</title>
        <authorList>
            <person name="Lu H."/>
        </authorList>
    </citation>
    <scope>NUCLEOTIDE SEQUENCE [LARGE SCALE GENOMIC DNA]</scope>
    <source>
        <strain evidence="1 2">LX47W</strain>
    </source>
</reference>
<evidence type="ECO:0000313" key="2">
    <source>
        <dbReference type="Proteomes" id="UP000573499"/>
    </source>
</evidence>
<dbReference type="InterPro" id="IPR028082">
    <property type="entry name" value="Peripla_BP_I"/>
</dbReference>
<dbReference type="AlphaFoldDB" id="A0A7W2F9D1"/>
<dbReference type="InterPro" id="IPR007487">
    <property type="entry name" value="ABC_transpt-TYRBP-like"/>
</dbReference>
<accession>A0A7W2F9D1</accession>
<evidence type="ECO:0000313" key="1">
    <source>
        <dbReference type="EMBL" id="MBA5687485.1"/>
    </source>
</evidence>
<dbReference type="Proteomes" id="UP000573499">
    <property type="component" value="Unassembled WGS sequence"/>
</dbReference>
<proteinExistence type="predicted"/>
<dbReference type="EMBL" id="JACEZU010000004">
    <property type="protein sequence ID" value="MBA5687485.1"/>
    <property type="molecule type" value="Genomic_DNA"/>
</dbReference>
<dbReference type="CDD" id="cd06325">
    <property type="entry name" value="PBP1_ABC_unchar_transporter"/>
    <property type="match status" value="1"/>
</dbReference>
<gene>
    <name evidence="1" type="ORF">H3H39_10550</name>
</gene>
<dbReference type="SUPFAM" id="SSF53822">
    <property type="entry name" value="Periplasmic binding protein-like I"/>
    <property type="match status" value="1"/>
</dbReference>
<organism evidence="1 2">
    <name type="scientific">Rugamonas apoptosis</name>
    <dbReference type="NCBI Taxonomy" id="2758570"/>
    <lineage>
        <taxon>Bacteria</taxon>
        <taxon>Pseudomonadati</taxon>
        <taxon>Pseudomonadota</taxon>
        <taxon>Betaproteobacteria</taxon>
        <taxon>Burkholderiales</taxon>
        <taxon>Oxalobacteraceae</taxon>
        <taxon>Telluria group</taxon>
        <taxon>Rugamonas</taxon>
    </lineage>
</organism>
<dbReference type="PANTHER" id="PTHR35271">
    <property type="entry name" value="ABC TRANSPORTER, SUBSTRATE-BINDING LIPOPROTEIN-RELATED"/>
    <property type="match status" value="1"/>
</dbReference>
<dbReference type="Gene3D" id="3.40.50.2300">
    <property type="match status" value="2"/>
</dbReference>
<comment type="caution">
    <text evidence="1">The sequence shown here is derived from an EMBL/GenBank/DDBJ whole genome shotgun (WGS) entry which is preliminary data.</text>
</comment>
<name>A0A7W2F9D1_9BURK</name>
<dbReference type="Pfam" id="PF04392">
    <property type="entry name" value="ABC_sub_bind"/>
    <property type="match status" value="1"/>
</dbReference>
<keyword evidence="2" id="KW-1185">Reference proteome</keyword>
<protein>
    <submittedName>
        <fullName evidence="1">ABC transporter substrate-binding protein</fullName>
    </submittedName>
</protein>
<dbReference type="PANTHER" id="PTHR35271:SF1">
    <property type="entry name" value="ABC TRANSPORTER, SUBSTRATE-BINDING LIPOPROTEIN"/>
    <property type="match status" value="1"/>
</dbReference>
<sequence>MTTATSAMSATSGTPRGPRRRAVLRVAAAGCAWLATPALRASQRPYRIYMMLYRGQSAVEQGFRDYFAVNGIPVELIVRDVAQDIGKVPQLVAEARARRADLIYTWGTPVTLAVAGRAGAIDPAIHVTDIPVVFTMVASPLGSGLVTSLSSSGRNVTGACHVVPLAQQLSAIRAYRRVERIAVIYNPAEPNSVQNVAEWRALASENHLRLVEKPVPPDAKGQPDAGALPRLVANLSSAATQLLYIGPDSFLAANRKALTMAALAQRLPTFAATEVYLRDGKALFGLVSGYESVGRLTAHKAAQILVHRMAPAAIPIETLARFSYLVNMSVADQLQLYPPLKVINYAELMR</sequence>